<name>A0ABS7ZSK3_9GAMM</name>
<evidence type="ECO:0000259" key="13">
    <source>
        <dbReference type="PROSITE" id="PS00794"/>
    </source>
</evidence>
<comment type="similarity">
    <text evidence="2">Belongs to the HPPK family.</text>
</comment>
<dbReference type="PROSITE" id="PS00794">
    <property type="entry name" value="HPPK"/>
    <property type="match status" value="1"/>
</dbReference>
<proteinExistence type="inferred from homology"/>
<protein>
    <recommendedName>
        <fullName evidence="4">2-amino-4-hydroxy-6-hydroxymethyldihydropteridine pyrophosphokinase</fullName>
        <ecNumber evidence="3">2.7.6.3</ecNumber>
    </recommendedName>
    <alternativeName>
        <fullName evidence="11">6-hydroxymethyl-7,8-dihydropterin pyrophosphokinase</fullName>
    </alternativeName>
    <alternativeName>
        <fullName evidence="12">7,8-dihydro-6-hydroxymethylpterin-pyrophosphokinase</fullName>
    </alternativeName>
</protein>
<keyword evidence="5 14" id="KW-0808">Transferase</keyword>
<evidence type="ECO:0000256" key="3">
    <source>
        <dbReference type="ARBA" id="ARBA00013253"/>
    </source>
</evidence>
<evidence type="ECO:0000256" key="9">
    <source>
        <dbReference type="ARBA" id="ARBA00022909"/>
    </source>
</evidence>
<evidence type="ECO:0000256" key="5">
    <source>
        <dbReference type="ARBA" id="ARBA00022679"/>
    </source>
</evidence>
<evidence type="ECO:0000256" key="11">
    <source>
        <dbReference type="ARBA" id="ARBA00029766"/>
    </source>
</evidence>
<organism evidence="14 15">
    <name type="scientific">Thalassolituus marinus</name>
    <dbReference type="NCBI Taxonomy" id="671053"/>
    <lineage>
        <taxon>Bacteria</taxon>
        <taxon>Pseudomonadati</taxon>
        <taxon>Pseudomonadota</taxon>
        <taxon>Gammaproteobacteria</taxon>
        <taxon>Oceanospirillales</taxon>
        <taxon>Oceanospirillaceae</taxon>
        <taxon>Thalassolituus</taxon>
    </lineage>
</organism>
<evidence type="ECO:0000256" key="1">
    <source>
        <dbReference type="ARBA" id="ARBA00005051"/>
    </source>
</evidence>
<gene>
    <name evidence="14" type="primary">folK</name>
    <name evidence="14" type="ORF">I9W95_14090</name>
</gene>
<dbReference type="InterPro" id="IPR035907">
    <property type="entry name" value="Hppk_sf"/>
</dbReference>
<evidence type="ECO:0000256" key="8">
    <source>
        <dbReference type="ARBA" id="ARBA00022840"/>
    </source>
</evidence>
<keyword evidence="7" id="KW-0418">Kinase</keyword>
<feature type="domain" description="7,8-dihydro-6-hydroxymethylpterin-pyrophosphokinase" evidence="13">
    <location>
        <begin position="88"/>
        <end position="99"/>
    </location>
</feature>
<dbReference type="InterPro" id="IPR000550">
    <property type="entry name" value="Hppk"/>
</dbReference>
<evidence type="ECO:0000256" key="10">
    <source>
        <dbReference type="ARBA" id="ARBA00029409"/>
    </source>
</evidence>
<evidence type="ECO:0000313" key="14">
    <source>
        <dbReference type="EMBL" id="MCA6064738.1"/>
    </source>
</evidence>
<dbReference type="PANTHER" id="PTHR43071">
    <property type="entry name" value="2-AMINO-4-HYDROXY-6-HYDROXYMETHYLDIHYDROPTERIDINE PYROPHOSPHOKINASE"/>
    <property type="match status" value="1"/>
</dbReference>
<dbReference type="EMBL" id="JAEDAH010000091">
    <property type="protein sequence ID" value="MCA6064738.1"/>
    <property type="molecule type" value="Genomic_DNA"/>
</dbReference>
<dbReference type="EC" id="2.7.6.3" evidence="3"/>
<evidence type="ECO:0000256" key="6">
    <source>
        <dbReference type="ARBA" id="ARBA00022741"/>
    </source>
</evidence>
<comment type="pathway">
    <text evidence="1">Cofactor biosynthesis; tetrahydrofolate biosynthesis; 2-amino-4-hydroxy-6-hydroxymethyl-7,8-dihydropteridine diphosphate from 7,8-dihydroneopterin triphosphate: step 4/4.</text>
</comment>
<keyword evidence="9" id="KW-0289">Folate biosynthesis</keyword>
<dbReference type="GO" id="GO:0003848">
    <property type="term" value="F:2-amino-4-hydroxy-6-hydroxymethyldihydropteridine diphosphokinase activity"/>
    <property type="evidence" value="ECO:0007669"/>
    <property type="project" value="UniProtKB-EC"/>
</dbReference>
<dbReference type="NCBIfam" id="TIGR01498">
    <property type="entry name" value="folK"/>
    <property type="match status" value="1"/>
</dbReference>
<evidence type="ECO:0000256" key="4">
    <source>
        <dbReference type="ARBA" id="ARBA00016218"/>
    </source>
</evidence>
<reference evidence="14 15" key="1">
    <citation type="submission" date="2020-12" db="EMBL/GenBank/DDBJ databases">
        <title>Novel Thalassolituus-related marine hydrocarbonoclastic bacteria mediated algae-derived hydrocarbons mineralization in twilight zone of the northern South China Sea.</title>
        <authorList>
            <person name="Dong C."/>
        </authorList>
    </citation>
    <scope>NUCLEOTIDE SEQUENCE [LARGE SCALE GENOMIC DNA]</scope>
    <source>
        <strain evidence="14 15">IMCC1826</strain>
    </source>
</reference>
<evidence type="ECO:0000256" key="7">
    <source>
        <dbReference type="ARBA" id="ARBA00022777"/>
    </source>
</evidence>
<evidence type="ECO:0000256" key="2">
    <source>
        <dbReference type="ARBA" id="ARBA00005810"/>
    </source>
</evidence>
<dbReference type="SUPFAM" id="SSF55083">
    <property type="entry name" value="6-hydroxymethyl-7,8-dihydropterin pyrophosphokinase, HPPK"/>
    <property type="match status" value="1"/>
</dbReference>
<comment type="caution">
    <text evidence="14">The sequence shown here is derived from an EMBL/GenBank/DDBJ whole genome shotgun (WGS) entry which is preliminary data.</text>
</comment>
<dbReference type="PANTHER" id="PTHR43071:SF1">
    <property type="entry name" value="2-AMINO-4-HYDROXY-6-HYDROXYMETHYLDIHYDROPTERIDINE PYROPHOSPHOKINASE"/>
    <property type="match status" value="1"/>
</dbReference>
<keyword evidence="6" id="KW-0547">Nucleotide-binding</keyword>
<comment type="function">
    <text evidence="10">Catalyzes the transfer of pyrophosphate from adenosine triphosphate (ATP) to 6-hydroxymethyl-7,8-dihydropterin, an enzymatic step in folate biosynthesis pathway.</text>
</comment>
<dbReference type="Gene3D" id="3.30.70.560">
    <property type="entry name" value="7,8-Dihydro-6-hydroxymethylpterin-pyrophosphokinase HPPK"/>
    <property type="match status" value="1"/>
</dbReference>
<evidence type="ECO:0000313" key="15">
    <source>
        <dbReference type="Proteomes" id="UP000714380"/>
    </source>
</evidence>
<keyword evidence="15" id="KW-1185">Reference proteome</keyword>
<keyword evidence="8" id="KW-0067">ATP-binding</keyword>
<sequence length="164" mass="18126">MTCCYIGLGANIDDPVHQLELALQALSALPQTALVRVSSLYGSRPLGPEDQPDYVNAVAEINTQLEPMALLDALQSQEQQQGRIKRRHWGERCIDLDLLLYGSLTMDSDRLTIPHKELHKRSFVVEPLREIAPGLHLPDGTAIAELEPEFGGELHRIGALSVDL</sequence>
<evidence type="ECO:0000256" key="12">
    <source>
        <dbReference type="ARBA" id="ARBA00033413"/>
    </source>
</evidence>
<dbReference type="RefSeq" id="WP_225676007.1">
    <property type="nucleotide sequence ID" value="NZ_JAEDAH010000091.1"/>
</dbReference>
<dbReference type="CDD" id="cd00483">
    <property type="entry name" value="HPPK"/>
    <property type="match status" value="1"/>
</dbReference>
<dbReference type="Pfam" id="PF01288">
    <property type="entry name" value="HPPK"/>
    <property type="match status" value="1"/>
</dbReference>
<accession>A0ABS7ZSK3</accession>
<dbReference type="Proteomes" id="UP000714380">
    <property type="component" value="Unassembled WGS sequence"/>
</dbReference>